<keyword evidence="2" id="KW-1133">Transmembrane helix</keyword>
<proteinExistence type="predicted"/>
<evidence type="ECO:0000313" key="3">
    <source>
        <dbReference type="EMBL" id="RPA76416.1"/>
    </source>
</evidence>
<name>A0A3N4HTR0_ASCIM</name>
<sequence length="112" mass="12590">MPLLLASLLIILFVIILLLNCLIILFTFFLCLFGAHVVLSHPPLVDTAKSGANSDAQRSTGSPNEASSSRRWMDYDVQVDVEIQIEDDHWILEIETDCECEEQILLWSISQG</sequence>
<feature type="region of interest" description="Disordered" evidence="1">
    <location>
        <begin position="48"/>
        <end position="71"/>
    </location>
</feature>
<protein>
    <submittedName>
        <fullName evidence="3">Uncharacterized protein</fullName>
    </submittedName>
</protein>
<keyword evidence="2" id="KW-0812">Transmembrane</keyword>
<feature type="transmembrane region" description="Helical" evidence="2">
    <location>
        <begin position="6"/>
        <end position="39"/>
    </location>
</feature>
<dbReference type="EMBL" id="ML119745">
    <property type="protein sequence ID" value="RPA76416.1"/>
    <property type="molecule type" value="Genomic_DNA"/>
</dbReference>
<dbReference type="AlphaFoldDB" id="A0A3N4HTR0"/>
<reference evidence="3 4" key="1">
    <citation type="journal article" date="2018" name="Nat. Ecol. Evol.">
        <title>Pezizomycetes genomes reveal the molecular basis of ectomycorrhizal truffle lifestyle.</title>
        <authorList>
            <person name="Murat C."/>
            <person name="Payen T."/>
            <person name="Noel B."/>
            <person name="Kuo A."/>
            <person name="Morin E."/>
            <person name="Chen J."/>
            <person name="Kohler A."/>
            <person name="Krizsan K."/>
            <person name="Balestrini R."/>
            <person name="Da Silva C."/>
            <person name="Montanini B."/>
            <person name="Hainaut M."/>
            <person name="Levati E."/>
            <person name="Barry K.W."/>
            <person name="Belfiori B."/>
            <person name="Cichocki N."/>
            <person name="Clum A."/>
            <person name="Dockter R.B."/>
            <person name="Fauchery L."/>
            <person name="Guy J."/>
            <person name="Iotti M."/>
            <person name="Le Tacon F."/>
            <person name="Lindquist E.A."/>
            <person name="Lipzen A."/>
            <person name="Malagnac F."/>
            <person name="Mello A."/>
            <person name="Molinier V."/>
            <person name="Miyauchi S."/>
            <person name="Poulain J."/>
            <person name="Riccioni C."/>
            <person name="Rubini A."/>
            <person name="Sitrit Y."/>
            <person name="Splivallo R."/>
            <person name="Traeger S."/>
            <person name="Wang M."/>
            <person name="Zifcakova L."/>
            <person name="Wipf D."/>
            <person name="Zambonelli A."/>
            <person name="Paolocci F."/>
            <person name="Nowrousian M."/>
            <person name="Ottonello S."/>
            <person name="Baldrian P."/>
            <person name="Spatafora J.W."/>
            <person name="Henrissat B."/>
            <person name="Nagy L.G."/>
            <person name="Aury J.M."/>
            <person name="Wincker P."/>
            <person name="Grigoriev I.V."/>
            <person name="Bonfante P."/>
            <person name="Martin F.M."/>
        </authorList>
    </citation>
    <scope>NUCLEOTIDE SEQUENCE [LARGE SCALE GENOMIC DNA]</scope>
    <source>
        <strain evidence="3 4">RN42</strain>
    </source>
</reference>
<gene>
    <name evidence="3" type="ORF">BJ508DRAFT_311138</name>
</gene>
<evidence type="ECO:0000256" key="1">
    <source>
        <dbReference type="SAM" id="MobiDB-lite"/>
    </source>
</evidence>
<evidence type="ECO:0000313" key="4">
    <source>
        <dbReference type="Proteomes" id="UP000275078"/>
    </source>
</evidence>
<organism evidence="3 4">
    <name type="scientific">Ascobolus immersus RN42</name>
    <dbReference type="NCBI Taxonomy" id="1160509"/>
    <lineage>
        <taxon>Eukaryota</taxon>
        <taxon>Fungi</taxon>
        <taxon>Dikarya</taxon>
        <taxon>Ascomycota</taxon>
        <taxon>Pezizomycotina</taxon>
        <taxon>Pezizomycetes</taxon>
        <taxon>Pezizales</taxon>
        <taxon>Ascobolaceae</taxon>
        <taxon>Ascobolus</taxon>
    </lineage>
</organism>
<keyword evidence="4" id="KW-1185">Reference proteome</keyword>
<dbReference type="Proteomes" id="UP000275078">
    <property type="component" value="Unassembled WGS sequence"/>
</dbReference>
<accession>A0A3N4HTR0</accession>
<feature type="compositionally biased region" description="Polar residues" evidence="1">
    <location>
        <begin position="50"/>
        <end position="70"/>
    </location>
</feature>
<keyword evidence="2" id="KW-0472">Membrane</keyword>
<evidence type="ECO:0000256" key="2">
    <source>
        <dbReference type="SAM" id="Phobius"/>
    </source>
</evidence>